<reference evidence="3" key="1">
    <citation type="submission" date="2020-01" db="EMBL/GenBank/DDBJ databases">
        <authorList>
            <person name="Meier V. D."/>
            <person name="Meier V D."/>
        </authorList>
    </citation>
    <scope>NUCLEOTIDE SEQUENCE</scope>
    <source>
        <strain evidence="3">HLG_WM_MAG_10</strain>
    </source>
</reference>
<dbReference type="AlphaFoldDB" id="A0A6S6UEJ0"/>
<sequence length="103" mass="12408">MDEFFFFLLTVLGVPMGLYFLAAYLKIKLESVRQKHNLEDPKQKTESTQKQIEYLLSENEEMKEELRNIKYLLSRETKRERIDFDYEKEQMKLDYDAKGSLSL</sequence>
<gene>
    <name evidence="3" type="ORF">HELGO_WM27154</name>
</gene>
<keyword evidence="2" id="KW-1133">Transmembrane helix</keyword>
<protein>
    <submittedName>
        <fullName evidence="3">Uncharacterized protein</fullName>
    </submittedName>
</protein>
<evidence type="ECO:0000313" key="3">
    <source>
        <dbReference type="EMBL" id="CAA6830298.1"/>
    </source>
</evidence>
<keyword evidence="1" id="KW-0175">Coiled coil</keyword>
<evidence type="ECO:0000256" key="1">
    <source>
        <dbReference type="SAM" id="Coils"/>
    </source>
</evidence>
<feature type="transmembrane region" description="Helical" evidence="2">
    <location>
        <begin position="6"/>
        <end position="25"/>
    </location>
</feature>
<name>A0A6S6UEJ0_9BACT</name>
<organism evidence="3">
    <name type="scientific">uncultured Aureispira sp</name>
    <dbReference type="NCBI Taxonomy" id="1331704"/>
    <lineage>
        <taxon>Bacteria</taxon>
        <taxon>Pseudomonadati</taxon>
        <taxon>Bacteroidota</taxon>
        <taxon>Saprospiria</taxon>
        <taxon>Saprospirales</taxon>
        <taxon>Saprospiraceae</taxon>
        <taxon>Aureispira</taxon>
        <taxon>environmental samples</taxon>
    </lineage>
</organism>
<keyword evidence="2" id="KW-0812">Transmembrane</keyword>
<feature type="coiled-coil region" evidence="1">
    <location>
        <begin position="45"/>
        <end position="79"/>
    </location>
</feature>
<accession>A0A6S6UEJ0</accession>
<dbReference type="EMBL" id="CACVAQ010000546">
    <property type="protein sequence ID" value="CAA6830298.1"/>
    <property type="molecule type" value="Genomic_DNA"/>
</dbReference>
<keyword evidence="2" id="KW-0472">Membrane</keyword>
<proteinExistence type="predicted"/>
<evidence type="ECO:0000256" key="2">
    <source>
        <dbReference type="SAM" id="Phobius"/>
    </source>
</evidence>